<organism evidence="5 6">
    <name type="scientific">Methanobacterium lacus (strain AL-21)</name>
    <dbReference type="NCBI Taxonomy" id="877455"/>
    <lineage>
        <taxon>Archaea</taxon>
        <taxon>Methanobacteriati</taxon>
        <taxon>Methanobacteriota</taxon>
        <taxon>Methanomada group</taxon>
        <taxon>Methanobacteria</taxon>
        <taxon>Methanobacteriales</taxon>
        <taxon>Methanobacteriaceae</taxon>
        <taxon>Methanobacterium</taxon>
    </lineage>
</organism>
<dbReference type="NCBIfam" id="TIGR00685">
    <property type="entry name" value="T6PP"/>
    <property type="match status" value="1"/>
</dbReference>
<sequence length="271" mass="30765">MVKYLFNSLNDLKTFKEDQSVVITDIDGTISEITSEPSHAKITADMRNILFVLSSQFKFVGVLTGRDINDALNIIKLKKIVYMGNHGLQRLKNGKIITDSRVNVYVPIIKEIYEELTTKLKDSSGFNLEYKTLSLTVHYNECYPKCCAKKEVLNTISTMSLGKLVKIVEGRDLLEIRPPVGDDKGSVLQKFITENNIKKIIYIGDDINDVCAFKKLKELSKEQKILGVSVAVNSKEVPKHVKESANFYVENVQETFEFLKWLSDKDVNKCN</sequence>
<dbReference type="EMBL" id="CP002551">
    <property type="protein sequence ID" value="ADZ09970.1"/>
    <property type="molecule type" value="Genomic_DNA"/>
</dbReference>
<dbReference type="AlphaFoldDB" id="F0T9U1"/>
<reference evidence="5 6" key="2">
    <citation type="journal article" date="2014" name="Int. J. Syst. Evol. Microbiol.">
        <title>Methanobacterium paludis sp. nov. and a novel strain of Methanobacterium lacus isolated from northern peatlands.</title>
        <authorList>
            <person name="Cadillo-Quiroz H."/>
            <person name="Brauer S.L."/>
            <person name="Goodson N."/>
            <person name="Yavitt J.B."/>
            <person name="Zinder S.H."/>
        </authorList>
    </citation>
    <scope>NUCLEOTIDE SEQUENCE [LARGE SCALE GENOMIC DNA]</scope>
    <source>
        <strain evidence="5 6">AL-21</strain>
    </source>
</reference>
<dbReference type="eggNOG" id="arCOG01216">
    <property type="taxonomic scope" value="Archaea"/>
</dbReference>
<dbReference type="GO" id="GO:0046872">
    <property type="term" value="F:metal ion binding"/>
    <property type="evidence" value="ECO:0007669"/>
    <property type="project" value="UniProtKB-KW"/>
</dbReference>
<gene>
    <name evidence="5" type="ordered locus">Metbo_1747</name>
</gene>
<dbReference type="OrthoDB" id="70105at2157"/>
<dbReference type="Proteomes" id="UP000007490">
    <property type="component" value="Chromosome"/>
</dbReference>
<dbReference type="UniPathway" id="UPA00299"/>
<dbReference type="EC" id="3.1.3.12" evidence="4"/>
<evidence type="ECO:0000313" key="6">
    <source>
        <dbReference type="Proteomes" id="UP000007490"/>
    </source>
</evidence>
<dbReference type="InterPro" id="IPR036412">
    <property type="entry name" value="HAD-like_sf"/>
</dbReference>
<dbReference type="PANTHER" id="PTHR43768:SF3">
    <property type="entry name" value="TREHALOSE 6-PHOSPHATE PHOSPHATASE"/>
    <property type="match status" value="1"/>
</dbReference>
<evidence type="ECO:0000256" key="4">
    <source>
        <dbReference type="RuleBase" id="RU361117"/>
    </source>
</evidence>
<dbReference type="InterPro" id="IPR044651">
    <property type="entry name" value="OTSB-like"/>
</dbReference>
<name>F0T9U1_METLA</name>
<proteinExistence type="inferred from homology"/>
<evidence type="ECO:0000256" key="2">
    <source>
        <dbReference type="ARBA" id="ARBA00008770"/>
    </source>
</evidence>
<reference evidence="6" key="1">
    <citation type="submission" date="2011-02" db="EMBL/GenBank/DDBJ databases">
        <title>Complete sequence of Methanobacterium sp. AL-21.</title>
        <authorList>
            <consortium name="US DOE Joint Genome Institute"/>
            <person name="Lucas S."/>
            <person name="Copeland A."/>
            <person name="Lapidus A."/>
            <person name="Cheng J.-F."/>
            <person name="Goodwin L."/>
            <person name="Pitluck S."/>
            <person name="Chertkov O."/>
            <person name="Detter J.C."/>
            <person name="Han C."/>
            <person name="Tapia R."/>
            <person name="Land M."/>
            <person name="Hauser L."/>
            <person name="Kyrpides N."/>
            <person name="Ivanova N."/>
            <person name="Mikhailova N."/>
            <person name="Pagani I."/>
            <person name="Cadillo-Quiroz H."/>
            <person name="Imachi H."/>
            <person name="Zinder S."/>
            <person name="Liu W."/>
            <person name="Woyke T."/>
        </authorList>
    </citation>
    <scope>NUCLEOTIDE SEQUENCE [LARGE SCALE GENOMIC DNA]</scope>
    <source>
        <strain evidence="6">AL-21</strain>
    </source>
</reference>
<comment type="catalytic activity">
    <reaction evidence="4">
        <text>alpha,alpha-trehalose 6-phosphate + H2O = alpha,alpha-trehalose + phosphate</text>
        <dbReference type="Rhea" id="RHEA:23420"/>
        <dbReference type="ChEBI" id="CHEBI:15377"/>
        <dbReference type="ChEBI" id="CHEBI:16551"/>
        <dbReference type="ChEBI" id="CHEBI:43474"/>
        <dbReference type="ChEBI" id="CHEBI:58429"/>
        <dbReference type="EC" id="3.1.3.12"/>
    </reaction>
</comment>
<dbReference type="RefSeq" id="WP_013645321.1">
    <property type="nucleotide sequence ID" value="NC_015216.1"/>
</dbReference>
<keyword evidence="4" id="KW-0479">Metal-binding</keyword>
<keyword evidence="3 4" id="KW-0378">Hydrolase</keyword>
<keyword evidence="6" id="KW-1185">Reference proteome</keyword>
<dbReference type="Gene3D" id="3.30.70.1020">
    <property type="entry name" value="Trehalose-6-phosphate phosphatase related protein, domain 2"/>
    <property type="match status" value="1"/>
</dbReference>
<comment type="pathway">
    <text evidence="1 4">Glycan biosynthesis; trehalose biosynthesis.</text>
</comment>
<accession>F0T9U1</accession>
<protein>
    <recommendedName>
        <fullName evidence="4">Trehalose 6-phosphate phosphatase</fullName>
        <ecNumber evidence="4">3.1.3.12</ecNumber>
    </recommendedName>
</protein>
<dbReference type="GO" id="GO:0005992">
    <property type="term" value="P:trehalose biosynthetic process"/>
    <property type="evidence" value="ECO:0007669"/>
    <property type="project" value="UniProtKB-UniPathway"/>
</dbReference>
<evidence type="ECO:0000256" key="1">
    <source>
        <dbReference type="ARBA" id="ARBA00005199"/>
    </source>
</evidence>
<comment type="cofactor">
    <cofactor evidence="4">
        <name>Mg(2+)</name>
        <dbReference type="ChEBI" id="CHEBI:18420"/>
    </cofactor>
</comment>
<dbReference type="NCBIfam" id="TIGR01484">
    <property type="entry name" value="HAD-SF-IIB"/>
    <property type="match status" value="1"/>
</dbReference>
<evidence type="ECO:0000256" key="3">
    <source>
        <dbReference type="ARBA" id="ARBA00022801"/>
    </source>
</evidence>
<dbReference type="HOGENOM" id="CLU_037265_0_0_2"/>
<dbReference type="PANTHER" id="PTHR43768">
    <property type="entry name" value="TREHALOSE 6-PHOSPHATE PHOSPHATASE"/>
    <property type="match status" value="1"/>
</dbReference>
<dbReference type="Gene3D" id="3.40.50.1000">
    <property type="entry name" value="HAD superfamily/HAD-like"/>
    <property type="match status" value="1"/>
</dbReference>
<comment type="function">
    <text evidence="4">Removes the phosphate from trehalose 6-phosphate to produce free trehalose.</text>
</comment>
<dbReference type="InterPro" id="IPR023214">
    <property type="entry name" value="HAD_sf"/>
</dbReference>
<dbReference type="SUPFAM" id="SSF56784">
    <property type="entry name" value="HAD-like"/>
    <property type="match status" value="1"/>
</dbReference>
<dbReference type="STRING" id="877455.Metbo_1747"/>
<dbReference type="GeneID" id="10278204"/>
<dbReference type="Pfam" id="PF02358">
    <property type="entry name" value="Trehalose_PPase"/>
    <property type="match status" value="1"/>
</dbReference>
<dbReference type="InterPro" id="IPR003337">
    <property type="entry name" value="Trehalose_PPase"/>
</dbReference>
<dbReference type="KEGG" id="mel:Metbo_1747"/>
<dbReference type="GO" id="GO:0004805">
    <property type="term" value="F:trehalose-phosphatase activity"/>
    <property type="evidence" value="ECO:0007669"/>
    <property type="project" value="UniProtKB-EC"/>
</dbReference>
<comment type="similarity">
    <text evidence="2 4">Belongs to the trehalose phosphatase family.</text>
</comment>
<dbReference type="InterPro" id="IPR006379">
    <property type="entry name" value="HAD-SF_hydro_IIB"/>
</dbReference>
<evidence type="ECO:0000313" key="5">
    <source>
        <dbReference type="EMBL" id="ADZ09970.1"/>
    </source>
</evidence>
<keyword evidence="4" id="KW-0460">Magnesium</keyword>